<proteinExistence type="predicted"/>
<dbReference type="PROSITE" id="PS50245">
    <property type="entry name" value="CAP_GLY_2"/>
    <property type="match status" value="1"/>
</dbReference>
<organism evidence="3 4">
    <name type="scientific">Eeniella nana</name>
    <name type="common">Yeast</name>
    <name type="synonym">Brettanomyces nanus</name>
    <dbReference type="NCBI Taxonomy" id="13502"/>
    <lineage>
        <taxon>Eukaryota</taxon>
        <taxon>Fungi</taxon>
        <taxon>Dikarya</taxon>
        <taxon>Ascomycota</taxon>
        <taxon>Saccharomycotina</taxon>
        <taxon>Pichiomycetes</taxon>
        <taxon>Pichiales</taxon>
        <taxon>Pichiaceae</taxon>
        <taxon>Brettanomyces</taxon>
    </lineage>
</organism>
<dbReference type="InterPro" id="IPR036859">
    <property type="entry name" value="CAP-Gly_dom_sf"/>
</dbReference>
<keyword evidence="4" id="KW-1185">Reference proteome</keyword>
<evidence type="ECO:0000259" key="2">
    <source>
        <dbReference type="PROSITE" id="PS50245"/>
    </source>
</evidence>
<evidence type="ECO:0000313" key="3">
    <source>
        <dbReference type="EMBL" id="QPG75635.1"/>
    </source>
</evidence>
<protein>
    <recommendedName>
        <fullName evidence="2">CAP-Gly domain-containing protein</fullName>
    </recommendedName>
</protein>
<dbReference type="Gene3D" id="2.30.30.190">
    <property type="entry name" value="CAP Gly-rich-like domain"/>
    <property type="match status" value="1"/>
</dbReference>
<feature type="compositionally biased region" description="Basic and acidic residues" evidence="1">
    <location>
        <begin position="463"/>
        <end position="481"/>
    </location>
</feature>
<feature type="domain" description="CAP-Gly" evidence="2">
    <location>
        <begin position="24"/>
        <end position="70"/>
    </location>
</feature>
<accession>A0A875S5K3</accession>
<feature type="compositionally biased region" description="Low complexity" evidence="1">
    <location>
        <begin position="401"/>
        <end position="458"/>
    </location>
</feature>
<sequence length="504" mass="58147">MESLMIGSLVRVQGGHEALLKYIGPVKNKQGTFAGVELQGELQDRGKNSGDANGIRYFDTAVPMSGLFIPFWKLLQMNGVRESPERMNMSAPRSLRSPTPMRMERDEEIEHLRDEIESLKVQNGEITNNMRLYEQKLAERSKILQELEATVSSFDPMLAEYDRQLDIEEERFVKYKESTDNQIKELLDAIELMEQQEMYMRKMGGGGGAAAKAEAEEGGRRGAEENIKDEKDEQIEQLKEKVQEKDKQINELRKIEMNNYKLEMKIEELEAEVKVKGDDNEIIKELEEERSKKDEEIEKIKKNGQETIKKLENKVKKLEETVKLKSDQVESNELGVNETDERINELEKELTAKERMLSQRDEVLQQRGTMLLEKVRQIEDKDKLIRELETYKEGLERQVDTGQRQTGETRQTGQRQTGQRQTGETRQTSRTRQTAQTPQTPQTPPTAQTRQTRRLTTLVNTDGKLEVYRPESKADPTAGREKWCGLCERPGHESIDCPYDDGVF</sequence>
<evidence type="ECO:0000313" key="4">
    <source>
        <dbReference type="Proteomes" id="UP000662931"/>
    </source>
</evidence>
<gene>
    <name evidence="3" type="ORF">FOA43_002992</name>
</gene>
<name>A0A875S5K3_EENNA</name>
<dbReference type="OrthoDB" id="3998134at2759"/>
<feature type="region of interest" description="Disordered" evidence="1">
    <location>
        <begin position="204"/>
        <end position="226"/>
    </location>
</feature>
<feature type="compositionally biased region" description="Basic and acidic residues" evidence="1">
    <location>
        <begin position="213"/>
        <end position="226"/>
    </location>
</feature>
<dbReference type="Proteomes" id="UP000662931">
    <property type="component" value="Chromosome 3"/>
</dbReference>
<dbReference type="AlphaFoldDB" id="A0A875S5K3"/>
<dbReference type="SMART" id="SM01052">
    <property type="entry name" value="CAP_GLY"/>
    <property type="match status" value="1"/>
</dbReference>
<evidence type="ECO:0000256" key="1">
    <source>
        <dbReference type="SAM" id="MobiDB-lite"/>
    </source>
</evidence>
<dbReference type="RefSeq" id="XP_038779200.1">
    <property type="nucleotide sequence ID" value="XM_038923272.1"/>
</dbReference>
<dbReference type="InterPro" id="IPR000938">
    <property type="entry name" value="CAP-Gly_domain"/>
</dbReference>
<dbReference type="EMBL" id="CP064814">
    <property type="protein sequence ID" value="QPG75635.1"/>
    <property type="molecule type" value="Genomic_DNA"/>
</dbReference>
<feature type="region of interest" description="Disordered" evidence="1">
    <location>
        <begin position="393"/>
        <end position="481"/>
    </location>
</feature>
<dbReference type="KEGG" id="bnn:FOA43_002992"/>
<dbReference type="Pfam" id="PF01302">
    <property type="entry name" value="CAP_GLY"/>
    <property type="match status" value="1"/>
</dbReference>
<dbReference type="SUPFAM" id="SSF74924">
    <property type="entry name" value="Cap-Gly domain"/>
    <property type="match status" value="1"/>
</dbReference>
<dbReference type="GeneID" id="62196393"/>
<reference evidence="3" key="1">
    <citation type="submission" date="2020-10" db="EMBL/GenBank/DDBJ databases">
        <authorList>
            <person name="Roach M.J.R."/>
        </authorList>
    </citation>
    <scope>NUCLEOTIDE SEQUENCE</scope>
    <source>
        <strain evidence="3">CBS 1945</strain>
    </source>
</reference>